<feature type="domain" description="Gfo/Idh/MocA-like oxidoreductase N-terminal" evidence="1">
    <location>
        <begin position="6"/>
        <end position="123"/>
    </location>
</feature>
<evidence type="ECO:0000259" key="2">
    <source>
        <dbReference type="Pfam" id="PF22685"/>
    </source>
</evidence>
<feature type="domain" description="Gal80p-like C-terminal" evidence="2">
    <location>
        <begin position="133"/>
        <end position="274"/>
    </location>
</feature>
<dbReference type="EMBL" id="RBRE01000069">
    <property type="protein sequence ID" value="RMQ43344.1"/>
    <property type="molecule type" value="Genomic_DNA"/>
</dbReference>
<dbReference type="PANTHER" id="PTHR43708:SF1">
    <property type="entry name" value="GALACTOSE_LACTOSE METABOLISM REGULATORY PROTEIN GAL80"/>
    <property type="match status" value="1"/>
</dbReference>
<dbReference type="RefSeq" id="WP_122317234.1">
    <property type="nucleotide sequence ID" value="NZ_RBRE01000069.1"/>
</dbReference>
<accession>A0A3M4LQ55</accession>
<dbReference type="OrthoDB" id="9801953at2"/>
<reference evidence="3 4" key="1">
    <citation type="submission" date="2018-08" db="EMBL/GenBank/DDBJ databases">
        <title>Recombination of ecologically and evolutionarily significant loci maintains genetic cohesion in the Pseudomonas syringae species complex.</title>
        <authorList>
            <person name="Dillon M."/>
            <person name="Thakur S."/>
            <person name="Almeida R.N.D."/>
            <person name="Weir B.S."/>
            <person name="Guttman D.S."/>
        </authorList>
    </citation>
    <scope>NUCLEOTIDE SEQUENCE [LARGE SCALE GENOMIC DNA]</scope>
    <source>
        <strain evidence="3 4">ICMP 3353</strain>
    </source>
</reference>
<evidence type="ECO:0000313" key="4">
    <source>
        <dbReference type="Proteomes" id="UP000277236"/>
    </source>
</evidence>
<evidence type="ECO:0000259" key="1">
    <source>
        <dbReference type="Pfam" id="PF01408"/>
    </source>
</evidence>
<dbReference type="InterPro" id="IPR051317">
    <property type="entry name" value="Gfo/Idh/MocA_oxidoreduct"/>
</dbReference>
<dbReference type="SUPFAM" id="SSF51735">
    <property type="entry name" value="NAD(P)-binding Rossmann-fold domains"/>
    <property type="match status" value="1"/>
</dbReference>
<dbReference type="InterPro" id="IPR000683">
    <property type="entry name" value="Gfo/Idh/MocA-like_OxRdtase_N"/>
</dbReference>
<dbReference type="InterPro" id="IPR036291">
    <property type="entry name" value="NAD(P)-bd_dom_sf"/>
</dbReference>
<dbReference type="AlphaFoldDB" id="A0A3M4LQ55"/>
<dbReference type="Gene3D" id="3.40.50.720">
    <property type="entry name" value="NAD(P)-binding Rossmann-like Domain"/>
    <property type="match status" value="1"/>
</dbReference>
<organism evidence="3 4">
    <name type="scientific">Pseudomonas cichorii</name>
    <dbReference type="NCBI Taxonomy" id="36746"/>
    <lineage>
        <taxon>Bacteria</taxon>
        <taxon>Pseudomonadati</taxon>
        <taxon>Pseudomonadota</taxon>
        <taxon>Gammaproteobacteria</taxon>
        <taxon>Pseudomonadales</taxon>
        <taxon>Pseudomonadaceae</taxon>
        <taxon>Pseudomonas</taxon>
    </lineage>
</organism>
<proteinExistence type="predicted"/>
<dbReference type="PANTHER" id="PTHR43708">
    <property type="entry name" value="CONSERVED EXPRESSED OXIDOREDUCTASE (EUROFUNG)"/>
    <property type="match status" value="1"/>
</dbReference>
<dbReference type="Gene3D" id="3.30.360.10">
    <property type="entry name" value="Dihydrodipicolinate Reductase, domain 2"/>
    <property type="match status" value="1"/>
</dbReference>
<protein>
    <submittedName>
        <fullName evidence="3">Uncharacterized protein</fullName>
    </submittedName>
</protein>
<dbReference type="SUPFAM" id="SSF55347">
    <property type="entry name" value="Glyceraldehyde-3-phosphate dehydrogenase-like, C-terminal domain"/>
    <property type="match status" value="1"/>
</dbReference>
<dbReference type="Proteomes" id="UP000277236">
    <property type="component" value="Unassembled WGS sequence"/>
</dbReference>
<evidence type="ECO:0000313" key="3">
    <source>
        <dbReference type="EMBL" id="RMQ43344.1"/>
    </source>
</evidence>
<name>A0A3M4LQ55_PSECI</name>
<gene>
    <name evidence="3" type="ORF">ALQ04_01162</name>
</gene>
<dbReference type="Pfam" id="PF01408">
    <property type="entry name" value="GFO_IDH_MocA"/>
    <property type="match status" value="1"/>
</dbReference>
<dbReference type="InterPro" id="IPR055080">
    <property type="entry name" value="Gal80p-like_C"/>
</dbReference>
<sequence>MSQKRLRVGVIGADTQASWAGLAHIPAIKAQGTLELAAVATRREESAREAAQVFGAERWYGDPYELIRDETIDIVTVTVKVPAHRELVLAALAANKAVYCESPLGATVAESEEMAAAARSAHTAIGLQGRFNPSVRRAAQIIASGKIGRPLSARVFATTFGFGPQTVSAYEYFDKAASGANLLTISTGHVLDLVESVLGRITEIEARTRLLWPEVEITDLGTSTQREVADHVDLIAETSSGAVFCAQVAAGIAQEDARFLFEIRGSQGWLRLEGGHPAGVQAGDLVLTSSAEFEPVDEPVATGGWEGAAINIGEVYASLARDVISGSFTTPGLEAAAHNSRLIAAVERSAKSGIRERLSSDNRTL</sequence>
<dbReference type="Pfam" id="PF22685">
    <property type="entry name" value="Gal80p_C-like"/>
    <property type="match status" value="1"/>
</dbReference>
<comment type="caution">
    <text evidence="3">The sequence shown here is derived from an EMBL/GenBank/DDBJ whole genome shotgun (WGS) entry which is preliminary data.</text>
</comment>
<dbReference type="GO" id="GO:0000166">
    <property type="term" value="F:nucleotide binding"/>
    <property type="evidence" value="ECO:0007669"/>
    <property type="project" value="InterPro"/>
</dbReference>